<dbReference type="AlphaFoldDB" id="A0A8X7CH31"/>
<dbReference type="Proteomes" id="UP000886998">
    <property type="component" value="Unassembled WGS sequence"/>
</dbReference>
<gene>
    <name evidence="1" type="ORF">TNIN_237181</name>
</gene>
<keyword evidence="2" id="KW-1185">Reference proteome</keyword>
<evidence type="ECO:0000313" key="2">
    <source>
        <dbReference type="Proteomes" id="UP000886998"/>
    </source>
</evidence>
<dbReference type="OrthoDB" id="8300633at2759"/>
<accession>A0A8X7CH31</accession>
<comment type="caution">
    <text evidence="1">The sequence shown here is derived from an EMBL/GenBank/DDBJ whole genome shotgun (WGS) entry which is preliminary data.</text>
</comment>
<dbReference type="EMBL" id="BMAV01019368">
    <property type="protein sequence ID" value="GFY72334.1"/>
    <property type="molecule type" value="Genomic_DNA"/>
</dbReference>
<sequence>MVQSADAFGCNRKVGCSSPRGREPLLMQIGCLPYENPERIIQTGKLVTPYPLWRNRLARSAVNRKVGGLSIPGCDSFSMK</sequence>
<protein>
    <submittedName>
        <fullName evidence="1">Uncharacterized protein</fullName>
    </submittedName>
</protein>
<proteinExistence type="predicted"/>
<reference evidence="1" key="1">
    <citation type="submission" date="2020-08" db="EMBL/GenBank/DDBJ databases">
        <title>Multicomponent nature underlies the extraordinary mechanical properties of spider dragline silk.</title>
        <authorList>
            <person name="Kono N."/>
            <person name="Nakamura H."/>
            <person name="Mori M."/>
            <person name="Yoshida Y."/>
            <person name="Ohtoshi R."/>
            <person name="Malay A.D."/>
            <person name="Moran D.A.P."/>
            <person name="Tomita M."/>
            <person name="Numata K."/>
            <person name="Arakawa K."/>
        </authorList>
    </citation>
    <scope>NUCLEOTIDE SEQUENCE</scope>
</reference>
<evidence type="ECO:0000313" key="1">
    <source>
        <dbReference type="EMBL" id="GFY72334.1"/>
    </source>
</evidence>
<name>A0A8X7CH31_9ARAC</name>
<organism evidence="1 2">
    <name type="scientific">Trichonephila inaurata madagascariensis</name>
    <dbReference type="NCBI Taxonomy" id="2747483"/>
    <lineage>
        <taxon>Eukaryota</taxon>
        <taxon>Metazoa</taxon>
        <taxon>Ecdysozoa</taxon>
        <taxon>Arthropoda</taxon>
        <taxon>Chelicerata</taxon>
        <taxon>Arachnida</taxon>
        <taxon>Araneae</taxon>
        <taxon>Araneomorphae</taxon>
        <taxon>Entelegynae</taxon>
        <taxon>Araneoidea</taxon>
        <taxon>Nephilidae</taxon>
        <taxon>Trichonephila</taxon>
        <taxon>Trichonephila inaurata</taxon>
    </lineage>
</organism>